<protein>
    <submittedName>
        <fullName evidence="1">Uncharacterized protein</fullName>
    </submittedName>
</protein>
<sequence>MWAWALLRETGAEQRLRSRRPRCADASAVVAYASLPSSLDQRVLSEPRQVLLFLPASSATTATD</sequence>
<comment type="caution">
    <text evidence="1">The sequence shown here is derived from an EMBL/GenBank/DDBJ whole genome shotgun (WGS) entry which is preliminary data.</text>
</comment>
<evidence type="ECO:0000313" key="2">
    <source>
        <dbReference type="Proteomes" id="UP000824540"/>
    </source>
</evidence>
<proteinExistence type="predicted"/>
<keyword evidence="2" id="KW-1185">Reference proteome</keyword>
<accession>A0A8T2PL06</accession>
<dbReference type="EMBL" id="JAFBMS010000005">
    <property type="protein sequence ID" value="KAG9352636.1"/>
    <property type="molecule type" value="Genomic_DNA"/>
</dbReference>
<dbReference type="Proteomes" id="UP000824540">
    <property type="component" value="Unassembled WGS sequence"/>
</dbReference>
<evidence type="ECO:0000313" key="1">
    <source>
        <dbReference type="EMBL" id="KAG9352636.1"/>
    </source>
</evidence>
<name>A0A8T2PL06_9TELE</name>
<dbReference type="AlphaFoldDB" id="A0A8T2PL06"/>
<reference evidence="1" key="1">
    <citation type="thesis" date="2021" institute="BYU ScholarsArchive" country="Provo, UT, USA">
        <title>Applications of and Algorithms for Genome Assembly and Genomic Analyses with an Emphasis on Marine Teleosts.</title>
        <authorList>
            <person name="Pickett B.D."/>
        </authorList>
    </citation>
    <scope>NUCLEOTIDE SEQUENCE</scope>
    <source>
        <strain evidence="1">HI-2016</strain>
    </source>
</reference>
<gene>
    <name evidence="1" type="ORF">JZ751_021050</name>
</gene>
<organism evidence="1 2">
    <name type="scientific">Albula glossodonta</name>
    <name type="common">roundjaw bonefish</name>
    <dbReference type="NCBI Taxonomy" id="121402"/>
    <lineage>
        <taxon>Eukaryota</taxon>
        <taxon>Metazoa</taxon>
        <taxon>Chordata</taxon>
        <taxon>Craniata</taxon>
        <taxon>Vertebrata</taxon>
        <taxon>Euteleostomi</taxon>
        <taxon>Actinopterygii</taxon>
        <taxon>Neopterygii</taxon>
        <taxon>Teleostei</taxon>
        <taxon>Albuliformes</taxon>
        <taxon>Albulidae</taxon>
        <taxon>Albula</taxon>
    </lineage>
</organism>